<evidence type="ECO:0000256" key="1">
    <source>
        <dbReference type="ARBA" id="ARBA00001974"/>
    </source>
</evidence>
<dbReference type="GO" id="GO:0005777">
    <property type="term" value="C:peroxisome"/>
    <property type="evidence" value="ECO:0007669"/>
    <property type="project" value="UniProtKB-SubCell"/>
</dbReference>
<dbReference type="Gene3D" id="3.30.70.2190">
    <property type="match status" value="1"/>
</dbReference>
<dbReference type="FunFam" id="3.30.70.2190:FF:000001">
    <property type="entry name" value="D-2-hydroxyglutarate dehydrogenase mitochondrial"/>
    <property type="match status" value="1"/>
</dbReference>
<reference evidence="13" key="1">
    <citation type="submission" date="2020-11" db="EMBL/GenBank/DDBJ databases">
        <authorList>
            <person name="Tran Van P."/>
        </authorList>
    </citation>
    <scope>NUCLEOTIDE SEQUENCE</scope>
</reference>
<dbReference type="InterPro" id="IPR004113">
    <property type="entry name" value="FAD-bd_oxidored_4_C"/>
</dbReference>
<dbReference type="EMBL" id="OA882290">
    <property type="protein sequence ID" value="CAD7274464.1"/>
    <property type="molecule type" value="Genomic_DNA"/>
</dbReference>
<dbReference type="Gene3D" id="3.30.465.10">
    <property type="match status" value="1"/>
</dbReference>
<dbReference type="GO" id="GO:0071949">
    <property type="term" value="F:FAD binding"/>
    <property type="evidence" value="ECO:0007669"/>
    <property type="project" value="InterPro"/>
</dbReference>
<keyword evidence="7" id="KW-0576">Peroxisome</keyword>
<dbReference type="EMBL" id="CAJPEX010000253">
    <property type="protein sequence ID" value="CAG0914616.1"/>
    <property type="molecule type" value="Genomic_DNA"/>
</dbReference>
<evidence type="ECO:0000256" key="8">
    <source>
        <dbReference type="ARBA" id="ARBA00039003"/>
    </source>
</evidence>
<accession>A0A7R9GB19</accession>
<evidence type="ECO:0000256" key="6">
    <source>
        <dbReference type="ARBA" id="ARBA00023002"/>
    </source>
</evidence>
<dbReference type="Pfam" id="PF02913">
    <property type="entry name" value="FAD-oxidase_C"/>
    <property type="match status" value="1"/>
</dbReference>
<feature type="domain" description="FAD-binding PCMH-type" evidence="12">
    <location>
        <begin position="91"/>
        <end position="270"/>
    </location>
</feature>
<evidence type="ECO:0000256" key="4">
    <source>
        <dbReference type="ARBA" id="ARBA00022630"/>
    </source>
</evidence>
<dbReference type="InterPro" id="IPR051264">
    <property type="entry name" value="FAD-oxidored/transferase_4"/>
</dbReference>
<dbReference type="FunFam" id="3.30.465.10:FF:000001">
    <property type="entry name" value="D-2-hydroxyglutarate dehydrogenase, mitochondrial"/>
    <property type="match status" value="1"/>
</dbReference>
<dbReference type="SUPFAM" id="SSF56176">
    <property type="entry name" value="FAD-binding/transporter-associated domain-like"/>
    <property type="match status" value="1"/>
</dbReference>
<organism evidence="13">
    <name type="scientific">Notodromas monacha</name>
    <dbReference type="NCBI Taxonomy" id="399045"/>
    <lineage>
        <taxon>Eukaryota</taxon>
        <taxon>Metazoa</taxon>
        <taxon>Ecdysozoa</taxon>
        <taxon>Arthropoda</taxon>
        <taxon>Crustacea</taxon>
        <taxon>Oligostraca</taxon>
        <taxon>Ostracoda</taxon>
        <taxon>Podocopa</taxon>
        <taxon>Podocopida</taxon>
        <taxon>Cypridocopina</taxon>
        <taxon>Cypridoidea</taxon>
        <taxon>Cyprididae</taxon>
        <taxon>Notodromas</taxon>
    </lineage>
</organism>
<dbReference type="PANTHER" id="PTHR43716:SF1">
    <property type="entry name" value="D-2-HYDROXYGLUTARATE DEHYDROGENASE, MITOCHONDRIAL"/>
    <property type="match status" value="1"/>
</dbReference>
<dbReference type="InterPro" id="IPR006094">
    <property type="entry name" value="Oxid_FAD_bind_N"/>
</dbReference>
<dbReference type="PROSITE" id="PS51387">
    <property type="entry name" value="FAD_PCMH"/>
    <property type="match status" value="1"/>
</dbReference>
<evidence type="ECO:0000256" key="5">
    <source>
        <dbReference type="ARBA" id="ARBA00022827"/>
    </source>
</evidence>
<dbReference type="Gene3D" id="3.30.43.10">
    <property type="entry name" value="Uridine Diphospho-n-acetylenolpyruvylglucosamine Reductase, domain 2"/>
    <property type="match status" value="1"/>
</dbReference>
<dbReference type="InterPro" id="IPR016167">
    <property type="entry name" value="FAD-bd_PCMH_sub1"/>
</dbReference>
<evidence type="ECO:0000256" key="11">
    <source>
        <dbReference type="ARBA" id="ARBA00049267"/>
    </source>
</evidence>
<evidence type="ECO:0000256" key="2">
    <source>
        <dbReference type="ARBA" id="ARBA00004275"/>
    </source>
</evidence>
<dbReference type="PANTHER" id="PTHR43716">
    <property type="entry name" value="D-2-HYDROXYGLUTARATE DEHYDROGENASE, MITOCHONDRIAL"/>
    <property type="match status" value="1"/>
</dbReference>
<dbReference type="Gene3D" id="3.30.70.2740">
    <property type="match status" value="1"/>
</dbReference>
<dbReference type="FunFam" id="3.30.43.10:FF:000011">
    <property type="entry name" value="D-lactate dehydrogenase (Cytochrome)"/>
    <property type="match status" value="1"/>
</dbReference>
<dbReference type="InterPro" id="IPR016166">
    <property type="entry name" value="FAD-bd_PCMH"/>
</dbReference>
<evidence type="ECO:0000256" key="9">
    <source>
        <dbReference type="ARBA" id="ARBA00039639"/>
    </source>
</evidence>
<gene>
    <name evidence="13" type="ORF">NMOB1V02_LOCUS2295</name>
</gene>
<evidence type="ECO:0000256" key="3">
    <source>
        <dbReference type="ARBA" id="ARBA00008000"/>
    </source>
</evidence>
<dbReference type="InterPro" id="IPR016169">
    <property type="entry name" value="FAD-bd_PCMH_sub2"/>
</dbReference>
<dbReference type="Pfam" id="PF01565">
    <property type="entry name" value="FAD_binding_4"/>
    <property type="match status" value="1"/>
</dbReference>
<dbReference type="InterPro" id="IPR036318">
    <property type="entry name" value="FAD-bd_PCMH-like_sf"/>
</dbReference>
<proteinExistence type="inferred from homology"/>
<evidence type="ECO:0000313" key="14">
    <source>
        <dbReference type="Proteomes" id="UP000678499"/>
    </source>
</evidence>
<sequence>MLSRLGAEFLAVGRISDRYFIRRCVTKITTNDGIKSPKPEYTSKRYSVKRGDFSCLEDRDIVFFKHLLDKNRVLTDPFDLEKYNVDWLKTVRGKSACVLKPRTTKEVSEIMRYCNEKKLAVVPQGGNTGLVGGSVPVFDEIVLSTELMTRFRISENNPAVVIAQAGCVLEKLDTALNQHNLMVPLDLGAKGSCHIGGNVSTNAGGVRVLRYRNLHGSVLGLEAVLADGTIFNGLSTNLKDNSGYDLRHLFIGSEGTLGVVTRVAILCSLRPKSVTTCLLAVPDFESLLKVFVVAKQRLGEIMSACEFMDSDSVACAKRNLGIEPPIQSRLYALLETHGMDSNHDEEKVDGFINQVMKEGLITDGILTSEPSKMKKLWEIRERLAEALRKEGYTYKYDVSLPFASFYKIVEVMRKRLPKTVITCCGYGHLGDNNLHFNVTTKEFDPTVLTRIEPFLYEYTKRCFGSISAEHGIGFKKRNYLYYSKNPAFVHMMAETKRTLDPNGILNPYKVLPDFEA</sequence>
<keyword evidence="6" id="KW-0560">Oxidoreductase</keyword>
<comment type="similarity">
    <text evidence="3">Belongs to the FAD-binding oxidoreductase/transferase type 4 family.</text>
</comment>
<dbReference type="SUPFAM" id="SSF55103">
    <property type="entry name" value="FAD-linked oxidases, C-terminal domain"/>
    <property type="match status" value="1"/>
</dbReference>
<comment type="catalytic activity">
    <reaction evidence="11">
        <text>(R)-malate + A = oxaloacetate + AH2</text>
        <dbReference type="Rhea" id="RHEA:67460"/>
        <dbReference type="ChEBI" id="CHEBI:13193"/>
        <dbReference type="ChEBI" id="CHEBI:15588"/>
        <dbReference type="ChEBI" id="CHEBI:16452"/>
        <dbReference type="ChEBI" id="CHEBI:17499"/>
    </reaction>
    <physiologicalReaction direction="left-to-right" evidence="11">
        <dbReference type="Rhea" id="RHEA:67461"/>
    </physiologicalReaction>
</comment>
<comment type="function">
    <text evidence="10">Catalyzes the oxidation of D-2-hydroxyglutarate (D-2-HG) to alpha-ketoglutarate. Also catalyzes the oxidation of other D-2-hydroxyacids, such as D-malate (D-MAL) and D-lactate (D-LAC). Exhibits high activities towards D-2-HG and D-MAL but a very weak activity towards D-LAC.</text>
</comment>
<dbReference type="Proteomes" id="UP000678499">
    <property type="component" value="Unassembled WGS sequence"/>
</dbReference>
<comment type="cofactor">
    <cofactor evidence="1">
        <name>FAD</name>
        <dbReference type="ChEBI" id="CHEBI:57692"/>
    </cofactor>
</comment>
<evidence type="ECO:0000256" key="7">
    <source>
        <dbReference type="ARBA" id="ARBA00023140"/>
    </source>
</evidence>
<dbReference type="GO" id="GO:0051990">
    <property type="term" value="F:(R)-2-hydroxyglutarate dehydrogenase activity"/>
    <property type="evidence" value="ECO:0007669"/>
    <property type="project" value="UniProtKB-EC"/>
</dbReference>
<evidence type="ECO:0000313" key="13">
    <source>
        <dbReference type="EMBL" id="CAD7274464.1"/>
    </source>
</evidence>
<keyword evidence="14" id="KW-1185">Reference proteome</keyword>
<keyword evidence="4" id="KW-0285">Flavoprotein</keyword>
<name>A0A7R9GB19_9CRUS</name>
<dbReference type="EC" id="1.1.99.39" evidence="8"/>
<protein>
    <recommendedName>
        <fullName evidence="9">D-2-hydroxyglutarate dehydrogenase, mitochondrial</fullName>
        <ecNumber evidence="8">1.1.99.39</ecNumber>
    </recommendedName>
</protein>
<dbReference type="InterPro" id="IPR016164">
    <property type="entry name" value="FAD-linked_Oxase-like_C"/>
</dbReference>
<dbReference type="FunFam" id="1.10.45.10:FF:000001">
    <property type="entry name" value="D-lactate dehydrogenase mitochondrial"/>
    <property type="match status" value="1"/>
</dbReference>
<dbReference type="GO" id="GO:0005739">
    <property type="term" value="C:mitochondrion"/>
    <property type="evidence" value="ECO:0007669"/>
    <property type="project" value="TreeGrafter"/>
</dbReference>
<evidence type="ECO:0000259" key="12">
    <source>
        <dbReference type="PROSITE" id="PS51387"/>
    </source>
</evidence>
<keyword evidence="5" id="KW-0274">FAD</keyword>
<dbReference type="Gene3D" id="1.10.45.10">
    <property type="entry name" value="Vanillyl-alcohol Oxidase, Chain A, domain 4"/>
    <property type="match status" value="1"/>
</dbReference>
<comment type="subcellular location">
    <subcellularLocation>
        <location evidence="2">Peroxisome</location>
    </subcellularLocation>
</comment>
<evidence type="ECO:0000256" key="10">
    <source>
        <dbReference type="ARBA" id="ARBA00045410"/>
    </source>
</evidence>
<dbReference type="OrthoDB" id="5332616at2759"/>
<dbReference type="InterPro" id="IPR016171">
    <property type="entry name" value="Vanillyl_alc_oxidase_C-sub2"/>
</dbReference>
<dbReference type="AlphaFoldDB" id="A0A7R9GB19"/>
<dbReference type="FunFam" id="3.30.70.2740:FF:000002">
    <property type="entry name" value="D-2-hydroxyglutarate dehydrogenase mitochondrial"/>
    <property type="match status" value="1"/>
</dbReference>